<evidence type="ECO:0000313" key="2">
    <source>
        <dbReference type="EMBL" id="AEG45276.1"/>
    </source>
</evidence>
<organism evidence="3">
    <name type="scientific">Isoptericola variabilis (strain 225)</name>
    <dbReference type="NCBI Taxonomy" id="743718"/>
    <lineage>
        <taxon>Bacteria</taxon>
        <taxon>Bacillati</taxon>
        <taxon>Actinomycetota</taxon>
        <taxon>Actinomycetes</taxon>
        <taxon>Micrococcales</taxon>
        <taxon>Promicromonosporaceae</taxon>
        <taxon>Isoptericola</taxon>
    </lineage>
</organism>
<dbReference type="AlphaFoldDB" id="F6FTB2"/>
<dbReference type="Pfam" id="PF00144">
    <property type="entry name" value="Beta-lactamase"/>
    <property type="match status" value="1"/>
</dbReference>
<dbReference type="InterPro" id="IPR001466">
    <property type="entry name" value="Beta-lactam-related"/>
</dbReference>
<dbReference type="Proteomes" id="UP000009236">
    <property type="component" value="Chromosome"/>
</dbReference>
<dbReference type="SUPFAM" id="SSF56601">
    <property type="entry name" value="beta-lactamase/transpeptidase-like"/>
    <property type="match status" value="1"/>
</dbReference>
<evidence type="ECO:0000259" key="1">
    <source>
        <dbReference type="Pfam" id="PF00144"/>
    </source>
</evidence>
<dbReference type="STRING" id="743718.Isova_2572"/>
<dbReference type="Gene3D" id="3.40.710.10">
    <property type="entry name" value="DD-peptidase/beta-lactamase superfamily"/>
    <property type="match status" value="1"/>
</dbReference>
<protein>
    <submittedName>
        <fullName evidence="2">Beta-lactamase</fullName>
    </submittedName>
</protein>
<dbReference type="InterPro" id="IPR012338">
    <property type="entry name" value="Beta-lactam/transpept-like"/>
</dbReference>
<dbReference type="InterPro" id="IPR050491">
    <property type="entry name" value="AmpC-like"/>
</dbReference>
<dbReference type="RefSeq" id="WP_013839667.1">
    <property type="nucleotide sequence ID" value="NC_015588.1"/>
</dbReference>
<dbReference type="PANTHER" id="PTHR46825">
    <property type="entry name" value="D-ALANYL-D-ALANINE-CARBOXYPEPTIDASE/ENDOPEPTIDASE AMPH"/>
    <property type="match status" value="1"/>
</dbReference>
<evidence type="ECO:0000313" key="3">
    <source>
        <dbReference type="Proteomes" id="UP000009236"/>
    </source>
</evidence>
<name>F6FTB2_ISOV2</name>
<dbReference type="EMBL" id="CP002810">
    <property type="protein sequence ID" value="AEG45276.1"/>
    <property type="molecule type" value="Genomic_DNA"/>
</dbReference>
<accession>F6FTB2</accession>
<dbReference type="eggNOG" id="COG1680">
    <property type="taxonomic scope" value="Bacteria"/>
</dbReference>
<proteinExistence type="predicted"/>
<sequence>MPRTVAETVNADYLAQWVATQAGFAGVPGVQVAVAVGGEVVLDAAWGVADVGTGEPLRTDHLFRVASHSKTFTAVAVARLAERGLLRLDDTFDAYVPELEGSAAGRVTLREALGHTGGVLRDGTDADFWQLGAPFPDRAGLLTAVLDGEVFGRGEHFKYSNLTYGLLGLVVRAVTGMPYAEHVRADLLEPLGLADTHPELDDELADRCVTGHSGRSPHDDRRLPVAPVATGALAAATGFCSTARDLVRWAGALTDGSGLLRPETRRLLHRDESVIDRPHARTRRYGLGFETRRIEGRRVVGHSGGFPGQITRTWVDPDDGLAVSVLTNAVDGPADPLATGVFALAAKALASRESADGDGDGDELDLDSWTGRFANLWGYRDVVRLGGRLWLLDPREPDPLTGAEPLDVDGDVLRPEPHAGFGPVGEPVHVLRDDDGTPAAIVVGGMTAWRAEDYERQRESFFA</sequence>
<keyword evidence="3" id="KW-1185">Reference proteome</keyword>
<gene>
    <name evidence="2" type="ordered locus">Isova_2572</name>
</gene>
<dbReference type="PANTHER" id="PTHR46825:SF9">
    <property type="entry name" value="BETA-LACTAMASE-RELATED DOMAIN-CONTAINING PROTEIN"/>
    <property type="match status" value="1"/>
</dbReference>
<reference evidence="2 3" key="1">
    <citation type="submission" date="2011-05" db="EMBL/GenBank/DDBJ databases">
        <title>Complete sequence of Isoptericola variabilis 225.</title>
        <authorList>
            <consortium name="US DOE Joint Genome Institute"/>
            <person name="Lucas S."/>
            <person name="Han J."/>
            <person name="Lapidus A."/>
            <person name="Cheng J.-F."/>
            <person name="Goodwin L."/>
            <person name="Pitluck S."/>
            <person name="Peters L."/>
            <person name="Mikhailova N."/>
            <person name="Zeytun A."/>
            <person name="Han C."/>
            <person name="Tapia R."/>
            <person name="Land M."/>
            <person name="Hauser L."/>
            <person name="Kyrpides N."/>
            <person name="Ivanova N."/>
            <person name="Pagani I."/>
            <person name="Siebers A."/>
            <person name="Allgaier M."/>
            <person name="Thelen M."/>
            <person name="Hugenholtz P."/>
            <person name="Gladden J."/>
            <person name="Woyke T."/>
        </authorList>
    </citation>
    <scope>NUCLEOTIDE SEQUENCE [LARGE SCALE GENOMIC DNA]</scope>
    <source>
        <strain evidence="3">225</strain>
    </source>
</reference>
<dbReference type="KEGG" id="iva:Isova_2572"/>
<feature type="domain" description="Beta-lactamase-related" evidence="1">
    <location>
        <begin position="19"/>
        <end position="336"/>
    </location>
</feature>
<dbReference type="HOGENOM" id="CLU_020027_2_0_11"/>